<dbReference type="EMBL" id="JAVIIZ010000003">
    <property type="protein sequence ID" value="MDX8471838.1"/>
    <property type="molecule type" value="Genomic_DNA"/>
</dbReference>
<feature type="domain" description="FAD-binding" evidence="2">
    <location>
        <begin position="17"/>
        <end position="329"/>
    </location>
</feature>
<dbReference type="RefSeq" id="WP_320316179.1">
    <property type="nucleotide sequence ID" value="NZ_JAVIIX010000004.1"/>
</dbReference>
<dbReference type="PANTHER" id="PTHR42685:SF22">
    <property type="entry name" value="CONDITIONED MEDIUM FACTOR RECEPTOR 1"/>
    <property type="match status" value="1"/>
</dbReference>
<organism evidence="3 4">
    <name type="scientific">Mesorhizobium dulcispinae</name>
    <dbReference type="NCBI Taxonomy" id="3072316"/>
    <lineage>
        <taxon>Bacteria</taxon>
        <taxon>Pseudomonadati</taxon>
        <taxon>Pseudomonadota</taxon>
        <taxon>Alphaproteobacteria</taxon>
        <taxon>Hyphomicrobiales</taxon>
        <taxon>Phyllobacteriaceae</taxon>
        <taxon>Mesorhizobium</taxon>
    </lineage>
</organism>
<protein>
    <submittedName>
        <fullName evidence="3">NAD(P)/FAD-dependent oxidoreductase</fullName>
        <ecNumber evidence="3">1.-.-.-</ecNumber>
    </submittedName>
</protein>
<feature type="region of interest" description="Disordered" evidence="1">
    <location>
        <begin position="390"/>
        <end position="431"/>
    </location>
</feature>
<keyword evidence="4" id="KW-1185">Reference proteome</keyword>
<dbReference type="PANTHER" id="PTHR42685">
    <property type="entry name" value="GERANYLGERANYL DIPHOSPHATE REDUCTASE"/>
    <property type="match status" value="1"/>
</dbReference>
<evidence type="ECO:0000259" key="2">
    <source>
        <dbReference type="Pfam" id="PF01494"/>
    </source>
</evidence>
<evidence type="ECO:0000313" key="3">
    <source>
        <dbReference type="EMBL" id="MDX8471838.1"/>
    </source>
</evidence>
<name>A0ABU4XAM5_9HYPH</name>
<dbReference type="InterPro" id="IPR050407">
    <property type="entry name" value="Geranylgeranyl_reductase"/>
</dbReference>
<dbReference type="SUPFAM" id="SSF51905">
    <property type="entry name" value="FAD/NAD(P)-binding domain"/>
    <property type="match status" value="1"/>
</dbReference>
<accession>A0ABU4XAM5</accession>
<dbReference type="InterPro" id="IPR036188">
    <property type="entry name" value="FAD/NAD-bd_sf"/>
</dbReference>
<comment type="caution">
    <text evidence="3">The sequence shown here is derived from an EMBL/GenBank/DDBJ whole genome shotgun (WGS) entry which is preliminary data.</text>
</comment>
<reference evidence="3 4" key="1">
    <citation type="submission" date="2023-08" db="EMBL/GenBank/DDBJ databases">
        <title>Implementing the SeqCode for naming new Mesorhizobium species isolated from Vachellia karroo root nodules.</title>
        <authorList>
            <person name="Van Lill M."/>
        </authorList>
    </citation>
    <scope>NUCLEOTIDE SEQUENCE [LARGE SCALE GENOMIC DNA]</scope>
    <source>
        <strain evidence="3 4">VK23A</strain>
    </source>
</reference>
<gene>
    <name evidence="3" type="ORF">RFM27_07135</name>
</gene>
<dbReference type="Proteomes" id="UP001271780">
    <property type="component" value="Unassembled WGS sequence"/>
</dbReference>
<dbReference type="EC" id="1.-.-.-" evidence="3"/>
<evidence type="ECO:0000256" key="1">
    <source>
        <dbReference type="SAM" id="MobiDB-lite"/>
    </source>
</evidence>
<dbReference type="Pfam" id="PF01494">
    <property type="entry name" value="FAD_binding_3"/>
    <property type="match status" value="1"/>
</dbReference>
<dbReference type="GO" id="GO:0016491">
    <property type="term" value="F:oxidoreductase activity"/>
    <property type="evidence" value="ECO:0007669"/>
    <property type="project" value="UniProtKB-KW"/>
</dbReference>
<dbReference type="PRINTS" id="PR00420">
    <property type="entry name" value="RNGMNOXGNASE"/>
</dbReference>
<keyword evidence="3" id="KW-0560">Oxidoreductase</keyword>
<dbReference type="Gene3D" id="3.50.50.60">
    <property type="entry name" value="FAD/NAD(P)-binding domain"/>
    <property type="match status" value="1"/>
</dbReference>
<evidence type="ECO:0000313" key="4">
    <source>
        <dbReference type="Proteomes" id="UP001271780"/>
    </source>
</evidence>
<dbReference type="InterPro" id="IPR002938">
    <property type="entry name" value="FAD-bd"/>
</dbReference>
<proteinExistence type="predicted"/>
<sequence>MPTTAISLTPTPKRVQYDAIIVGARCAGASTALLLARAGLKVLVIERRPYGSDTLSTHALMRPAVLQLSRWSLLAPLLEAGTPLIETTTFHYGDEEIAIPLDSGPDLPGLIAPRRTVLDRVLVDAARKSGAEFLHDMAVADLFADTSGRVRGVEIRGAGAASLRVSADIVIGADGIGSLVAKCCDAQVLRAGSVSAAHVYSYAPVESGAGYHWYFRDGIAGSLIPTNDGLACIVASVPTRLFDQHFRADHARARMEVLEALSPAVAVQAGRAAEDARLQAFRGVPGYIRQAYGPGWALVGDAGFFRDPITAHGISDALRDAEGLARAVLDGSEAAFAAWQRGRDVFANQILDATDAVASFDWTLADIGERHRRLSAVMKAEVQALAGEEMPSHTLPAARRRPAARRAPANDTSPPVAAGSITQRNRMRMRP</sequence>